<dbReference type="Pfam" id="PF17127">
    <property type="entry name" value="DUF5106"/>
    <property type="match status" value="1"/>
</dbReference>
<accession>A0A4Y1X0T5</accession>
<reference evidence="5" key="1">
    <citation type="submission" date="2019-06" db="EMBL/GenBank/DDBJ databases">
        <title>Alistipes onderdonkii subsp. vulgaris subsp. nov., Alistipes dispar sp. nov. and Alistipes communis sp. nov., isolated from human faeces, and creation of Alistipes onderdonkii subsp. onderdonkii subsp. nov.</title>
        <authorList>
            <person name="Sakamoto M."/>
            <person name="Ikeyama N."/>
            <person name="Ogata Y."/>
            <person name="Suda W."/>
            <person name="Iino T."/>
            <person name="Hattori M."/>
            <person name="Ohkuma M."/>
        </authorList>
    </citation>
    <scope>NUCLEOTIDE SEQUENCE [LARGE SCALE GENOMIC DNA]</scope>
    <source>
        <strain evidence="5">5CPEGH6</strain>
    </source>
</reference>
<dbReference type="Gene3D" id="3.40.30.10">
    <property type="entry name" value="Glutaredoxin"/>
    <property type="match status" value="1"/>
</dbReference>
<dbReference type="InterPro" id="IPR033395">
    <property type="entry name" value="DUF5106"/>
</dbReference>
<feature type="chain" id="PRO_5021444008" description="DUF5106 domain-containing protein" evidence="2">
    <location>
        <begin position="25"/>
        <end position="327"/>
    </location>
</feature>
<keyword evidence="2" id="KW-0732">Signal</keyword>
<sequence>MNMKRFVKYMLGAAAAVIAAAALAVAVVTVGFYGGSSGGSEERASRPDSAAPYAGPRIPDVMADPAERASWFVERFWDGFDFRDTTQLRPERLDPAFGEFASAALYADPAVRDASLRRMLDSAARGGEAALERFASLAEEYFGSRDRSTRSEDALICAMEKLLAMPGTDSPLRDRYRFLLEMALRNRPGTLAADILFTDRRGVERRLSSVRAEYTVLLFYDPACESCRAVERWIAGSPVYGDCIDRGRLKVVAIYAGDDRRTWLDGLGELPRSWIAGYDPQLRIVRSLSYDTGGVPLLYLLDRDKRVVLKEPRVDELEMWLQRNAVK</sequence>
<protein>
    <recommendedName>
        <fullName evidence="3">DUF5106 domain-containing protein</fullName>
    </recommendedName>
</protein>
<evidence type="ECO:0000256" key="2">
    <source>
        <dbReference type="SAM" id="SignalP"/>
    </source>
</evidence>
<feature type="domain" description="DUF5106" evidence="3">
    <location>
        <begin position="43"/>
        <end position="186"/>
    </location>
</feature>
<proteinExistence type="predicted"/>
<dbReference type="EMBL" id="AP019736">
    <property type="protein sequence ID" value="BBL06901.1"/>
    <property type="molecule type" value="Genomic_DNA"/>
</dbReference>
<feature type="signal peptide" evidence="2">
    <location>
        <begin position="1"/>
        <end position="24"/>
    </location>
</feature>
<dbReference type="AlphaFoldDB" id="A0A4Y1X0T5"/>
<keyword evidence="5" id="KW-1185">Reference proteome</keyword>
<gene>
    <name evidence="4" type="ORF">A5CPEGH6_15390</name>
</gene>
<dbReference type="KEGG" id="ada:A5CPEGH6_15390"/>
<dbReference type="InterPro" id="IPR036249">
    <property type="entry name" value="Thioredoxin-like_sf"/>
</dbReference>
<organism evidence="4 5">
    <name type="scientific">Alistipes dispar</name>
    <dbReference type="NCBI Taxonomy" id="2585119"/>
    <lineage>
        <taxon>Bacteria</taxon>
        <taxon>Pseudomonadati</taxon>
        <taxon>Bacteroidota</taxon>
        <taxon>Bacteroidia</taxon>
        <taxon>Bacteroidales</taxon>
        <taxon>Rikenellaceae</taxon>
        <taxon>Alistipes</taxon>
    </lineage>
</organism>
<dbReference type="SUPFAM" id="SSF52833">
    <property type="entry name" value="Thioredoxin-like"/>
    <property type="match status" value="1"/>
</dbReference>
<evidence type="ECO:0000256" key="1">
    <source>
        <dbReference type="SAM" id="MobiDB-lite"/>
    </source>
</evidence>
<evidence type="ECO:0000313" key="4">
    <source>
        <dbReference type="EMBL" id="BBL06901.1"/>
    </source>
</evidence>
<name>A0A4Y1X0T5_9BACT</name>
<evidence type="ECO:0000259" key="3">
    <source>
        <dbReference type="Pfam" id="PF17127"/>
    </source>
</evidence>
<evidence type="ECO:0000313" key="5">
    <source>
        <dbReference type="Proteomes" id="UP000319374"/>
    </source>
</evidence>
<feature type="region of interest" description="Disordered" evidence="1">
    <location>
        <begin position="36"/>
        <end position="57"/>
    </location>
</feature>
<dbReference type="Proteomes" id="UP000319374">
    <property type="component" value="Chromosome"/>
</dbReference>